<sequence>MASAVLANRNEPNWPQQPRGGGAGAGGFMGKVPFSSSNSHRNPNPNKRQFKADRPDFNDESPAVTQTASDDASSINHHRRSNTNDMNFAQAQYVSFNIASCSRKELVELKGRLLSELDQIRILKNRIEAGDFNPKPPHKKPIGNKKIVGSKRPLPIAHGKESNSNSKRSHLENGNLMKNCGLILSKLMKHKHAWIFNKPVDVVTMGLHDYYDIIKNPMDLGTVKTNLAKSIYSSPFDFAADVRLTFENAMRYNPQGHEVYGFADLLRLRFEELFQPLNEKSGDGFRSEKGSDEELQASSWNHVEPERVPKRETPVRIEKKPELVRPPPVRAPPVQAPVSSSNPDPALVQSSPVRKNSQVKGPGVKPLKQPKPKAKDPNKREMSMEEKHKLGVGLQSLPQDKMEQVVQIIKKRNGHLKQDGDEIELDIEAVDTETLWELDRLVTNWKKMVSKIKRQALMGNNKSNSNSNIASNRGHEELPVSEKVDVAATTEPKRAKKGEAGDEDVDIGDDMPMSSFPPVEIEKDVGGGHASSDSSSSSSSSSSGSSSSSDSDSGSSSGSDSDDDNAQS</sequence>
<feature type="compositionally biased region" description="Low complexity" evidence="5">
    <location>
        <begin position="460"/>
        <end position="472"/>
    </location>
</feature>
<keyword evidence="3" id="KW-0804">Transcription</keyword>
<feature type="compositionally biased region" description="Polar residues" evidence="5">
    <location>
        <begin position="339"/>
        <end position="359"/>
    </location>
</feature>
<evidence type="ECO:0000313" key="8">
    <source>
        <dbReference type="Proteomes" id="UP000515124"/>
    </source>
</evidence>
<feature type="compositionally biased region" description="Basic and acidic residues" evidence="5">
    <location>
        <begin position="280"/>
        <end position="292"/>
    </location>
</feature>
<dbReference type="InterPro" id="IPR027353">
    <property type="entry name" value="NET_dom"/>
</dbReference>
<dbReference type="Pfam" id="PF00439">
    <property type="entry name" value="Bromodomain"/>
    <property type="match status" value="1"/>
</dbReference>
<feature type="compositionally biased region" description="Basic and acidic residues" evidence="5">
    <location>
        <begin position="473"/>
        <end position="500"/>
    </location>
</feature>
<dbReference type="InterPro" id="IPR001487">
    <property type="entry name" value="Bromodomain"/>
</dbReference>
<feature type="region of interest" description="Disordered" evidence="5">
    <location>
        <begin position="1"/>
        <end position="83"/>
    </location>
</feature>
<evidence type="ECO:0000256" key="2">
    <source>
        <dbReference type="ARBA" id="ARBA00023117"/>
    </source>
</evidence>
<dbReference type="GeneID" id="110770427"/>
<dbReference type="Gene3D" id="1.20.1270.220">
    <property type="match status" value="1"/>
</dbReference>
<feature type="region of interest" description="Disordered" evidence="5">
    <location>
        <begin position="279"/>
        <end position="386"/>
    </location>
</feature>
<evidence type="ECO:0000259" key="7">
    <source>
        <dbReference type="PROSITE" id="PS51525"/>
    </source>
</evidence>
<evidence type="ECO:0000256" key="4">
    <source>
        <dbReference type="PROSITE-ProRule" id="PRU00035"/>
    </source>
</evidence>
<feature type="compositionally biased region" description="Basic and acidic residues" evidence="5">
    <location>
        <begin position="303"/>
        <end position="323"/>
    </location>
</feature>
<dbReference type="InterPro" id="IPR036427">
    <property type="entry name" value="Bromodomain-like_sf"/>
</dbReference>
<feature type="compositionally biased region" description="Pro residues" evidence="5">
    <location>
        <begin position="324"/>
        <end position="335"/>
    </location>
</feature>
<dbReference type="Pfam" id="PF17035">
    <property type="entry name" value="BET"/>
    <property type="match status" value="1"/>
</dbReference>
<organism evidence="8 9">
    <name type="scientific">Prunus avium</name>
    <name type="common">Cherry</name>
    <name type="synonym">Cerasus avium</name>
    <dbReference type="NCBI Taxonomy" id="42229"/>
    <lineage>
        <taxon>Eukaryota</taxon>
        <taxon>Viridiplantae</taxon>
        <taxon>Streptophyta</taxon>
        <taxon>Embryophyta</taxon>
        <taxon>Tracheophyta</taxon>
        <taxon>Spermatophyta</taxon>
        <taxon>Magnoliopsida</taxon>
        <taxon>eudicotyledons</taxon>
        <taxon>Gunneridae</taxon>
        <taxon>Pentapetalae</taxon>
        <taxon>rosids</taxon>
        <taxon>fabids</taxon>
        <taxon>Rosales</taxon>
        <taxon>Rosaceae</taxon>
        <taxon>Amygdaloideae</taxon>
        <taxon>Amygdaleae</taxon>
        <taxon>Prunus</taxon>
    </lineage>
</organism>
<feature type="compositionally biased region" description="Low complexity" evidence="5">
    <location>
        <begin position="531"/>
        <end position="559"/>
    </location>
</feature>
<dbReference type="RefSeq" id="XP_021830261.1">
    <property type="nucleotide sequence ID" value="XM_021974569.1"/>
</dbReference>
<dbReference type="PROSITE" id="PS51525">
    <property type="entry name" value="NET"/>
    <property type="match status" value="1"/>
</dbReference>
<dbReference type="InterPro" id="IPR038336">
    <property type="entry name" value="NET_sf"/>
</dbReference>
<dbReference type="KEGG" id="pavi:110770427"/>
<feature type="region of interest" description="Disordered" evidence="5">
    <location>
        <begin position="131"/>
        <end position="172"/>
    </location>
</feature>
<dbReference type="PRINTS" id="PR00503">
    <property type="entry name" value="BROMODOMAIN"/>
</dbReference>
<dbReference type="PROSITE" id="PS50014">
    <property type="entry name" value="BROMODOMAIN_2"/>
    <property type="match status" value="1"/>
</dbReference>
<feature type="compositionally biased region" description="Low complexity" evidence="5">
    <location>
        <begin position="33"/>
        <end position="46"/>
    </location>
</feature>
<evidence type="ECO:0000256" key="5">
    <source>
        <dbReference type="SAM" id="MobiDB-lite"/>
    </source>
</evidence>
<feature type="domain" description="NET" evidence="7">
    <location>
        <begin position="372"/>
        <end position="453"/>
    </location>
</feature>
<evidence type="ECO:0000256" key="1">
    <source>
        <dbReference type="ARBA" id="ARBA00023015"/>
    </source>
</evidence>
<dbReference type="Proteomes" id="UP000515124">
    <property type="component" value="Unplaced"/>
</dbReference>
<dbReference type="AlphaFoldDB" id="A0A6P5TTH8"/>
<dbReference type="Gene3D" id="1.20.920.10">
    <property type="entry name" value="Bromodomain-like"/>
    <property type="match status" value="1"/>
</dbReference>
<feature type="compositionally biased region" description="Polar residues" evidence="5">
    <location>
        <begin position="63"/>
        <end position="75"/>
    </location>
</feature>
<feature type="compositionally biased region" description="Basic and acidic residues" evidence="5">
    <location>
        <begin position="373"/>
        <end position="386"/>
    </location>
</feature>
<protein>
    <submittedName>
        <fullName evidence="9">Transcription factor GTE7-like</fullName>
    </submittedName>
</protein>
<dbReference type="SMART" id="SM00297">
    <property type="entry name" value="BROMO"/>
    <property type="match status" value="1"/>
</dbReference>
<keyword evidence="1" id="KW-0805">Transcription regulation</keyword>
<dbReference type="PANTHER" id="PTHR45926">
    <property type="entry name" value="OSJNBA0053K19.4 PROTEIN"/>
    <property type="match status" value="1"/>
</dbReference>
<evidence type="ECO:0000313" key="9">
    <source>
        <dbReference type="RefSeq" id="XP_021830261.1"/>
    </source>
</evidence>
<evidence type="ECO:0000256" key="3">
    <source>
        <dbReference type="ARBA" id="ARBA00023163"/>
    </source>
</evidence>
<gene>
    <name evidence="9" type="primary">LOC110770427</name>
</gene>
<keyword evidence="8" id="KW-1185">Reference proteome</keyword>
<dbReference type="SUPFAM" id="SSF47370">
    <property type="entry name" value="Bromodomain"/>
    <property type="match status" value="1"/>
</dbReference>
<feature type="compositionally biased region" description="Gly residues" evidence="5">
    <location>
        <begin position="19"/>
        <end position="29"/>
    </location>
</feature>
<feature type="domain" description="Bromo" evidence="6">
    <location>
        <begin position="188"/>
        <end position="260"/>
    </location>
</feature>
<proteinExistence type="predicted"/>
<keyword evidence="2 4" id="KW-0103">Bromodomain</keyword>
<feature type="region of interest" description="Disordered" evidence="5">
    <location>
        <begin position="457"/>
        <end position="568"/>
    </location>
</feature>
<reference evidence="9" key="1">
    <citation type="submission" date="2025-08" db="UniProtKB">
        <authorList>
            <consortium name="RefSeq"/>
        </authorList>
    </citation>
    <scope>IDENTIFICATION</scope>
</reference>
<name>A0A6P5TTH8_PRUAV</name>
<evidence type="ECO:0000259" key="6">
    <source>
        <dbReference type="PROSITE" id="PS50014"/>
    </source>
</evidence>
<accession>A0A6P5TTH8</accession>